<feature type="region of interest" description="Disordered" evidence="1">
    <location>
        <begin position="1"/>
        <end position="24"/>
    </location>
</feature>
<evidence type="ECO:0000256" key="1">
    <source>
        <dbReference type="SAM" id="MobiDB-lite"/>
    </source>
</evidence>
<keyword evidence="3" id="KW-1185">Reference proteome</keyword>
<sequence length="77" mass="8657">MLKEVALALPEGRSSDGQRAPQEEDLRSEVVVFRFSQFREKLARVQEFVWALGAADGRADMVASLEDRQHDAPKNVT</sequence>
<name>A0A5B7CW78_PORTR</name>
<evidence type="ECO:0000313" key="3">
    <source>
        <dbReference type="Proteomes" id="UP000324222"/>
    </source>
</evidence>
<feature type="compositionally biased region" description="Basic and acidic residues" evidence="1">
    <location>
        <begin position="13"/>
        <end position="24"/>
    </location>
</feature>
<comment type="caution">
    <text evidence="2">The sequence shown here is derived from an EMBL/GenBank/DDBJ whole genome shotgun (WGS) entry which is preliminary data.</text>
</comment>
<gene>
    <name evidence="2" type="ORF">E2C01_006755</name>
</gene>
<proteinExistence type="predicted"/>
<reference evidence="2 3" key="1">
    <citation type="submission" date="2019-05" db="EMBL/GenBank/DDBJ databases">
        <title>Another draft genome of Portunus trituberculatus and its Hox gene families provides insights of decapod evolution.</title>
        <authorList>
            <person name="Jeong J.-H."/>
            <person name="Song I."/>
            <person name="Kim S."/>
            <person name="Choi T."/>
            <person name="Kim D."/>
            <person name="Ryu S."/>
            <person name="Kim W."/>
        </authorList>
    </citation>
    <scope>NUCLEOTIDE SEQUENCE [LARGE SCALE GENOMIC DNA]</scope>
    <source>
        <tissue evidence="2">Muscle</tissue>
    </source>
</reference>
<organism evidence="2 3">
    <name type="scientific">Portunus trituberculatus</name>
    <name type="common">Swimming crab</name>
    <name type="synonym">Neptunus trituberculatus</name>
    <dbReference type="NCBI Taxonomy" id="210409"/>
    <lineage>
        <taxon>Eukaryota</taxon>
        <taxon>Metazoa</taxon>
        <taxon>Ecdysozoa</taxon>
        <taxon>Arthropoda</taxon>
        <taxon>Crustacea</taxon>
        <taxon>Multicrustacea</taxon>
        <taxon>Malacostraca</taxon>
        <taxon>Eumalacostraca</taxon>
        <taxon>Eucarida</taxon>
        <taxon>Decapoda</taxon>
        <taxon>Pleocyemata</taxon>
        <taxon>Brachyura</taxon>
        <taxon>Eubrachyura</taxon>
        <taxon>Portunoidea</taxon>
        <taxon>Portunidae</taxon>
        <taxon>Portuninae</taxon>
        <taxon>Portunus</taxon>
    </lineage>
</organism>
<dbReference type="AlphaFoldDB" id="A0A5B7CW78"/>
<dbReference type="EMBL" id="VSRR010000321">
    <property type="protein sequence ID" value="MPC14002.1"/>
    <property type="molecule type" value="Genomic_DNA"/>
</dbReference>
<dbReference type="Proteomes" id="UP000324222">
    <property type="component" value="Unassembled WGS sequence"/>
</dbReference>
<evidence type="ECO:0000313" key="2">
    <source>
        <dbReference type="EMBL" id="MPC14002.1"/>
    </source>
</evidence>
<protein>
    <submittedName>
        <fullName evidence="2">Uncharacterized protein</fullName>
    </submittedName>
</protein>
<accession>A0A5B7CW78</accession>